<dbReference type="PANTHER" id="PTHR11890">
    <property type="entry name" value="INTERLEUKIN-1 RECEPTOR FAMILY MEMBER"/>
    <property type="match status" value="1"/>
</dbReference>
<evidence type="ECO:0000256" key="2">
    <source>
        <dbReference type="ARBA" id="ARBA00023180"/>
    </source>
</evidence>
<dbReference type="PROSITE" id="PS50104">
    <property type="entry name" value="TIR"/>
    <property type="match status" value="1"/>
</dbReference>
<keyword evidence="2" id="KW-0325">Glycoprotein</keyword>
<dbReference type="PROSITE" id="PS50835">
    <property type="entry name" value="IG_LIKE"/>
    <property type="match status" value="1"/>
</dbReference>
<keyword evidence="4" id="KW-0812">Transmembrane</keyword>
<evidence type="ECO:0000259" key="6">
    <source>
        <dbReference type="PROSITE" id="PS50104"/>
    </source>
</evidence>
<dbReference type="Proteomes" id="UP001642483">
    <property type="component" value="Unassembled WGS sequence"/>
</dbReference>
<feature type="domain" description="TIR" evidence="6">
    <location>
        <begin position="461"/>
        <end position="595"/>
    </location>
</feature>
<feature type="transmembrane region" description="Helical" evidence="4">
    <location>
        <begin position="417"/>
        <end position="442"/>
    </location>
</feature>
<gene>
    <name evidence="8" type="ORF">CVLEPA_LOCUS14903</name>
</gene>
<dbReference type="InterPro" id="IPR015621">
    <property type="entry name" value="IL-1_rcpt_fam"/>
</dbReference>
<keyword evidence="9" id="KW-1185">Reference proteome</keyword>
<keyword evidence="1" id="KW-1015">Disulfide bond</keyword>
<feature type="chain" id="PRO_5046609768" evidence="5">
    <location>
        <begin position="24"/>
        <end position="685"/>
    </location>
</feature>
<evidence type="ECO:0000256" key="5">
    <source>
        <dbReference type="SAM" id="SignalP"/>
    </source>
</evidence>
<dbReference type="EMBL" id="CAWYQH010000097">
    <property type="protein sequence ID" value="CAK8683885.1"/>
    <property type="molecule type" value="Genomic_DNA"/>
</dbReference>
<keyword evidence="3" id="KW-0393">Immunoglobulin domain</keyword>
<name>A0ABP0FWA7_CLALP</name>
<comment type="caution">
    <text evidence="8">The sequence shown here is derived from an EMBL/GenBank/DDBJ whole genome shotgun (WGS) entry which is preliminary data.</text>
</comment>
<feature type="signal peptide" evidence="5">
    <location>
        <begin position="1"/>
        <end position="23"/>
    </location>
</feature>
<dbReference type="PANTHER" id="PTHR11890:SF44">
    <property type="entry name" value="X-LINKED INTERLEUKIN-1 RECEPTOR ACCESSORY PROTEIN-LIKE 2"/>
    <property type="match status" value="1"/>
</dbReference>
<accession>A0ABP0FWA7</accession>
<dbReference type="SUPFAM" id="SSF48726">
    <property type="entry name" value="Immunoglobulin"/>
    <property type="match status" value="1"/>
</dbReference>
<dbReference type="InterPro" id="IPR035897">
    <property type="entry name" value="Toll_tir_struct_dom_sf"/>
</dbReference>
<organism evidence="8 9">
    <name type="scientific">Clavelina lepadiformis</name>
    <name type="common">Light-bulb sea squirt</name>
    <name type="synonym">Ascidia lepadiformis</name>
    <dbReference type="NCBI Taxonomy" id="159417"/>
    <lineage>
        <taxon>Eukaryota</taxon>
        <taxon>Metazoa</taxon>
        <taxon>Chordata</taxon>
        <taxon>Tunicata</taxon>
        <taxon>Ascidiacea</taxon>
        <taxon>Aplousobranchia</taxon>
        <taxon>Clavelinidae</taxon>
        <taxon>Clavelina</taxon>
    </lineage>
</organism>
<dbReference type="InterPro" id="IPR000157">
    <property type="entry name" value="TIR_dom"/>
</dbReference>
<protein>
    <submittedName>
        <fullName evidence="8">Uncharacterized protein</fullName>
    </submittedName>
</protein>
<evidence type="ECO:0000259" key="7">
    <source>
        <dbReference type="PROSITE" id="PS50835"/>
    </source>
</evidence>
<evidence type="ECO:0000313" key="8">
    <source>
        <dbReference type="EMBL" id="CAK8683885.1"/>
    </source>
</evidence>
<dbReference type="InterPro" id="IPR036179">
    <property type="entry name" value="Ig-like_dom_sf"/>
</dbReference>
<evidence type="ECO:0000313" key="9">
    <source>
        <dbReference type="Proteomes" id="UP001642483"/>
    </source>
</evidence>
<proteinExistence type="predicted"/>
<dbReference type="InterPro" id="IPR007110">
    <property type="entry name" value="Ig-like_dom"/>
</dbReference>
<dbReference type="Pfam" id="PF01582">
    <property type="entry name" value="TIR"/>
    <property type="match status" value="1"/>
</dbReference>
<keyword evidence="4" id="KW-1133">Transmembrane helix</keyword>
<keyword evidence="5" id="KW-0732">Signal</keyword>
<sequence>MTNIGLRVIILVVIAVLFRFARSEFLSRNGPHDSDCKREPNRSKVVHLGWPLLLACHLVHHNEYEYPSNYTNIDYDGSAYDEGNTGYQETTFTCLIWDLDNNQLLINASGTDDFLVSIDHRIENLTEGHSRHYQIERWNSEGTACTIGFLQLNVTQLPEVQCKEAMKDSTISINHYSQLYDRKLFGCTVPGQNLPPMEALMLKNYSAKWYHNCGPLPKGAETGKSDTEWESLSLSSLEWHHPGTYTCAVSYNGMTRHVINHKLCVKAAVPLGDHSVRCSKKTYKVSLNQRAEVECYVNPGYKKTHGIYYEIFWKKDEGKKDSPSLQCEEHMKDPGTEENKNSRKRCWFNMRDEMCYHKTPNHEERLLNEELINIKFVINNFAQEDTGTYVLSFKIANRTATERVHLSENHTSELVNASIICGVVIAIIALDVLITLLIWWKLVYVKIFWKRKFSSYVPDDKKYGAFLSYHFSTEIDKFAQHQARDAVAAVRSEMEILGYKIYDEHKNGYDLGLRTELTVASMRQSHRVVILLTSEYLKDHWNVYTLHKGFEDMINSKTKLIFILVPGIREYIKQHGAHDDTCRVISRAIKINKTIDWSGDENFNSKLFSMQIELAMPKLRSQYVSRHDSTSTTGSSKQIKYKNGYKRTLSNETRITQLSSISSVTSENLTELFNEDKACKESSVV</sequence>
<keyword evidence="4" id="KW-0472">Membrane</keyword>
<dbReference type="Gene3D" id="3.40.50.10140">
    <property type="entry name" value="Toll/interleukin-1 receptor homology (TIR) domain"/>
    <property type="match status" value="1"/>
</dbReference>
<evidence type="ECO:0000256" key="4">
    <source>
        <dbReference type="SAM" id="Phobius"/>
    </source>
</evidence>
<evidence type="ECO:0000256" key="3">
    <source>
        <dbReference type="ARBA" id="ARBA00023319"/>
    </source>
</evidence>
<evidence type="ECO:0000256" key="1">
    <source>
        <dbReference type="ARBA" id="ARBA00023157"/>
    </source>
</evidence>
<feature type="domain" description="Ig-like" evidence="7">
    <location>
        <begin position="158"/>
        <end position="260"/>
    </location>
</feature>
<reference evidence="8 9" key="1">
    <citation type="submission" date="2024-02" db="EMBL/GenBank/DDBJ databases">
        <authorList>
            <person name="Daric V."/>
            <person name="Darras S."/>
        </authorList>
    </citation>
    <scope>NUCLEOTIDE SEQUENCE [LARGE SCALE GENOMIC DNA]</scope>
</reference>
<dbReference type="CDD" id="cd00096">
    <property type="entry name" value="Ig"/>
    <property type="match status" value="1"/>
</dbReference>
<dbReference type="SUPFAM" id="SSF52200">
    <property type="entry name" value="Toll/Interleukin receptor TIR domain"/>
    <property type="match status" value="1"/>
</dbReference>